<accession>A0A804LKQ1</accession>
<reference evidence="2" key="3">
    <citation type="submission" date="2021-05" db="UniProtKB">
        <authorList>
            <consortium name="EnsemblPlants"/>
        </authorList>
    </citation>
    <scope>IDENTIFICATION</scope>
    <source>
        <strain evidence="2">cv. B73</strain>
    </source>
</reference>
<evidence type="ECO:0000256" key="1">
    <source>
        <dbReference type="SAM" id="MobiDB-lite"/>
    </source>
</evidence>
<feature type="compositionally biased region" description="Basic residues" evidence="1">
    <location>
        <begin position="52"/>
        <end position="61"/>
    </location>
</feature>
<feature type="compositionally biased region" description="Basic and acidic residues" evidence="1">
    <location>
        <begin position="15"/>
        <end position="33"/>
    </location>
</feature>
<keyword evidence="3" id="KW-1185">Reference proteome</keyword>
<dbReference type="AlphaFoldDB" id="A0A804LKQ1"/>
<reference evidence="3" key="1">
    <citation type="submission" date="2015-12" db="EMBL/GenBank/DDBJ databases">
        <title>Update maize B73 reference genome by single molecule sequencing technologies.</title>
        <authorList>
            <consortium name="Maize Genome Sequencing Project"/>
            <person name="Ware D."/>
        </authorList>
    </citation>
    <scope>NUCLEOTIDE SEQUENCE [LARGE SCALE GENOMIC DNA]</scope>
    <source>
        <strain evidence="3">cv. B73</strain>
    </source>
</reference>
<dbReference type="EnsemblPlants" id="Zm00001eb017650_T001">
    <property type="protein sequence ID" value="Zm00001eb017650_P001"/>
    <property type="gene ID" value="Zm00001eb017650"/>
</dbReference>
<dbReference type="Gramene" id="Zm00001eb017650_T001">
    <property type="protein sequence ID" value="Zm00001eb017650_P001"/>
    <property type="gene ID" value="Zm00001eb017650"/>
</dbReference>
<dbReference type="InParanoid" id="A0A804LKQ1"/>
<dbReference type="Proteomes" id="UP000007305">
    <property type="component" value="Chromosome 1"/>
</dbReference>
<evidence type="ECO:0000313" key="3">
    <source>
        <dbReference type="Proteomes" id="UP000007305"/>
    </source>
</evidence>
<feature type="region of interest" description="Disordered" evidence="1">
    <location>
        <begin position="1"/>
        <end position="61"/>
    </location>
</feature>
<evidence type="ECO:0000313" key="2">
    <source>
        <dbReference type="EnsemblPlants" id="Zm00001eb017650_P001"/>
    </source>
</evidence>
<proteinExistence type="predicted"/>
<organism evidence="2 3">
    <name type="scientific">Zea mays</name>
    <name type="common">Maize</name>
    <dbReference type="NCBI Taxonomy" id="4577"/>
    <lineage>
        <taxon>Eukaryota</taxon>
        <taxon>Viridiplantae</taxon>
        <taxon>Streptophyta</taxon>
        <taxon>Embryophyta</taxon>
        <taxon>Tracheophyta</taxon>
        <taxon>Spermatophyta</taxon>
        <taxon>Magnoliopsida</taxon>
        <taxon>Liliopsida</taxon>
        <taxon>Poales</taxon>
        <taxon>Poaceae</taxon>
        <taxon>PACMAD clade</taxon>
        <taxon>Panicoideae</taxon>
        <taxon>Andropogonodae</taxon>
        <taxon>Andropogoneae</taxon>
        <taxon>Tripsacinae</taxon>
        <taxon>Zea</taxon>
    </lineage>
</organism>
<name>A0A804LKQ1_MAIZE</name>
<sequence>MTRAVPESNNNQHHSPLEGRMRHTPAADKRLDGPKNLPPLAMQRRSDGKGTRVNRRCRRSSCARSASPFFTFYRGAKD</sequence>
<protein>
    <submittedName>
        <fullName evidence="2">Uncharacterized protein</fullName>
    </submittedName>
</protein>
<reference evidence="2" key="2">
    <citation type="submission" date="2019-07" db="EMBL/GenBank/DDBJ databases">
        <authorList>
            <person name="Seetharam A."/>
            <person name="Woodhouse M."/>
            <person name="Cannon E."/>
        </authorList>
    </citation>
    <scope>NUCLEOTIDE SEQUENCE [LARGE SCALE GENOMIC DNA]</scope>
    <source>
        <strain evidence="2">cv. B73</strain>
    </source>
</reference>